<accession>A0A7Y2EDD9</accession>
<dbReference type="SUPFAM" id="SSF117892">
    <property type="entry name" value="Band 7/SPFH domain"/>
    <property type="match status" value="1"/>
</dbReference>
<dbReference type="PANTHER" id="PTHR10264:SF83">
    <property type="entry name" value="BLL5629 PROTEIN"/>
    <property type="match status" value="1"/>
</dbReference>
<reference evidence="3 4" key="1">
    <citation type="submission" date="2020-03" db="EMBL/GenBank/DDBJ databases">
        <title>Metabolic flexibility allows generalist bacteria to become dominant in a frequently disturbed ecosystem.</title>
        <authorList>
            <person name="Chen Y.-J."/>
            <person name="Leung P.M."/>
            <person name="Bay S.K."/>
            <person name="Hugenholtz P."/>
            <person name="Kessler A.J."/>
            <person name="Shelley G."/>
            <person name="Waite D.W."/>
            <person name="Cook P.L."/>
            <person name="Greening C."/>
        </authorList>
    </citation>
    <scope>NUCLEOTIDE SEQUENCE [LARGE SCALE GENOMIC DNA]</scope>
    <source>
        <strain evidence="3">SS_bin_28</strain>
    </source>
</reference>
<sequence length="381" mass="43601">MWLVKRVQIDEVQRGILYLGGQFQRVLEPGTHWIWSLTKSIQVVVWWTNVEYEVTEEFHVLDFLTRKYPEQTEKHLQVLTTTSDQIGYVFMDGVIKDVMGPGDRRVVWRDVLDVRLEVQSIEDSLVPDSVMPWIWEQAKANNKWLFEKNVTFAEIGDGQCGLLKKNGEVQRVLSPGRYAYWRFLDSVTIKVIDQRLRQVDVAGQEILTQDKVTLRINVTGTYQVKDPVAASTQVVDYEKFIYSEIQFALRGSVGTKTLEEILADKSVLNSMIRDRVHDRVAGYGIELSSVGVKDIILPGEMKILLNRVVEAEKAAEANLVRRREETAATRSLANTAKMMENNPMLMRLKELEALEKVTERIDNITVFGGLDGVMKQLLPKS</sequence>
<dbReference type="InterPro" id="IPR001107">
    <property type="entry name" value="Band_7"/>
</dbReference>
<gene>
    <name evidence="3" type="ORF">HKN21_14245</name>
</gene>
<dbReference type="InterPro" id="IPR043202">
    <property type="entry name" value="Band-7_stomatin-like"/>
</dbReference>
<feature type="domain" description="Band 7" evidence="2">
    <location>
        <begin position="150"/>
        <end position="309"/>
    </location>
</feature>
<dbReference type="Pfam" id="PF01145">
    <property type="entry name" value="Band_7"/>
    <property type="match status" value="1"/>
</dbReference>
<dbReference type="SMART" id="SM00244">
    <property type="entry name" value="PHB"/>
    <property type="match status" value="1"/>
</dbReference>
<dbReference type="Proteomes" id="UP000547674">
    <property type="component" value="Unassembled WGS sequence"/>
</dbReference>
<dbReference type="InterPro" id="IPR036013">
    <property type="entry name" value="Band_7/SPFH_dom_sf"/>
</dbReference>
<name>A0A7Y2EDD9_UNCEI</name>
<evidence type="ECO:0000256" key="1">
    <source>
        <dbReference type="ARBA" id="ARBA00008164"/>
    </source>
</evidence>
<organism evidence="3 4">
    <name type="scientific">Eiseniibacteriota bacterium</name>
    <dbReference type="NCBI Taxonomy" id="2212470"/>
    <lineage>
        <taxon>Bacteria</taxon>
        <taxon>Candidatus Eiseniibacteriota</taxon>
    </lineage>
</organism>
<dbReference type="FunFam" id="3.30.479.30:FF:000004">
    <property type="entry name" value="Putative membrane protease family, stomatin"/>
    <property type="match status" value="1"/>
</dbReference>
<protein>
    <submittedName>
        <fullName evidence="3">Slipin family protein</fullName>
    </submittedName>
</protein>
<comment type="similarity">
    <text evidence="1">Belongs to the band 7/mec-2 family.</text>
</comment>
<comment type="caution">
    <text evidence="3">The sequence shown here is derived from an EMBL/GenBank/DDBJ whole genome shotgun (WGS) entry which is preliminary data.</text>
</comment>
<dbReference type="AlphaFoldDB" id="A0A7Y2EDD9"/>
<dbReference type="EMBL" id="JABDJR010000573">
    <property type="protein sequence ID" value="NNF07920.1"/>
    <property type="molecule type" value="Genomic_DNA"/>
</dbReference>
<evidence type="ECO:0000313" key="3">
    <source>
        <dbReference type="EMBL" id="NNF07920.1"/>
    </source>
</evidence>
<dbReference type="PANTHER" id="PTHR10264">
    <property type="entry name" value="BAND 7 PROTEIN-RELATED"/>
    <property type="match status" value="1"/>
</dbReference>
<evidence type="ECO:0000313" key="4">
    <source>
        <dbReference type="Proteomes" id="UP000547674"/>
    </source>
</evidence>
<dbReference type="CDD" id="cd13438">
    <property type="entry name" value="SPFH_eoslipins_u2"/>
    <property type="match status" value="1"/>
</dbReference>
<dbReference type="GO" id="GO:0005886">
    <property type="term" value="C:plasma membrane"/>
    <property type="evidence" value="ECO:0007669"/>
    <property type="project" value="InterPro"/>
</dbReference>
<evidence type="ECO:0000259" key="2">
    <source>
        <dbReference type="SMART" id="SM00244"/>
    </source>
</evidence>
<dbReference type="GO" id="GO:0098552">
    <property type="term" value="C:side of membrane"/>
    <property type="evidence" value="ECO:0007669"/>
    <property type="project" value="UniProtKB-ARBA"/>
</dbReference>
<proteinExistence type="inferred from homology"/>
<dbReference type="Gene3D" id="3.30.479.30">
    <property type="entry name" value="Band 7 domain"/>
    <property type="match status" value="1"/>
</dbReference>